<dbReference type="PANTHER" id="PTHR46517:SF1">
    <property type="entry name" value="FRUCTOSE-2,6-BISPHOSPHATASE TIGAR"/>
    <property type="match status" value="1"/>
</dbReference>
<feature type="binding site" evidence="3">
    <location>
        <begin position="117"/>
        <end position="120"/>
    </location>
    <ligand>
        <name>substrate</name>
    </ligand>
</feature>
<dbReference type="InterPro" id="IPR029033">
    <property type="entry name" value="His_PPase_superfam"/>
</dbReference>
<dbReference type="InterPro" id="IPR013078">
    <property type="entry name" value="His_Pase_superF_clade-1"/>
</dbReference>
<evidence type="ECO:0000256" key="1">
    <source>
        <dbReference type="ARBA" id="ARBA00022801"/>
    </source>
</evidence>
<dbReference type="AlphaFoldDB" id="A0A086Z074"/>
<proteinExistence type="predicted"/>
<gene>
    <name evidence="4" type="ORF">BACT_0625</name>
</gene>
<reference evidence="4 5" key="1">
    <citation type="submission" date="2014-03" db="EMBL/GenBank/DDBJ databases">
        <title>Genomics of Bifidobacteria.</title>
        <authorList>
            <person name="Ventura M."/>
            <person name="Milani C."/>
            <person name="Lugli G.A."/>
        </authorList>
    </citation>
    <scope>NUCLEOTIDE SEQUENCE [LARGE SCALE GENOMIC DNA]</scope>
    <source>
        <strain evidence="4 5">DSM 22766</strain>
    </source>
</reference>
<dbReference type="InterPro" id="IPR051695">
    <property type="entry name" value="Phosphoglycerate_Mutase"/>
</dbReference>
<comment type="caution">
    <text evidence="4">The sequence shown here is derived from an EMBL/GenBank/DDBJ whole genome shotgun (WGS) entry which is preliminary data.</text>
</comment>
<protein>
    <submittedName>
        <fullName evidence="4">Phosphoglycerate mutase</fullName>
    </submittedName>
</protein>
<evidence type="ECO:0000256" key="3">
    <source>
        <dbReference type="PIRSR" id="PIRSR613078-2"/>
    </source>
</evidence>
<keyword evidence="5" id="KW-1185">Reference proteome</keyword>
<feature type="active site" description="Tele-phosphohistidine intermediate" evidence="2">
    <location>
        <position position="39"/>
    </location>
</feature>
<accession>A0A086Z074</accession>
<evidence type="ECO:0000256" key="2">
    <source>
        <dbReference type="PIRSR" id="PIRSR613078-1"/>
    </source>
</evidence>
<organism evidence="4 5">
    <name type="scientific">Bifidobacterium actinocoloniiforme DSM 22766</name>
    <dbReference type="NCBI Taxonomy" id="1437605"/>
    <lineage>
        <taxon>Bacteria</taxon>
        <taxon>Bacillati</taxon>
        <taxon>Actinomycetota</taxon>
        <taxon>Actinomycetes</taxon>
        <taxon>Bifidobacteriales</taxon>
        <taxon>Bifidobacteriaceae</taxon>
        <taxon>Bifidobacterium</taxon>
    </lineage>
</organism>
<dbReference type="SMART" id="SM00855">
    <property type="entry name" value="PGAM"/>
    <property type="match status" value="1"/>
</dbReference>
<dbReference type="Proteomes" id="UP000029015">
    <property type="component" value="Unassembled WGS sequence"/>
</dbReference>
<dbReference type="PANTHER" id="PTHR46517">
    <property type="entry name" value="FRUCTOSE-2,6-BISPHOSPHATASE TIGAR"/>
    <property type="match status" value="1"/>
</dbReference>
<dbReference type="GO" id="GO:0045820">
    <property type="term" value="P:negative regulation of glycolytic process"/>
    <property type="evidence" value="ECO:0007669"/>
    <property type="project" value="TreeGrafter"/>
</dbReference>
<feature type="binding site" evidence="3">
    <location>
        <begin position="38"/>
        <end position="45"/>
    </location>
    <ligand>
        <name>substrate</name>
    </ligand>
</feature>
<dbReference type="Gene3D" id="3.40.50.1240">
    <property type="entry name" value="Phosphoglycerate mutase-like"/>
    <property type="match status" value="1"/>
</dbReference>
<dbReference type="CDD" id="cd07067">
    <property type="entry name" value="HP_PGM_like"/>
    <property type="match status" value="1"/>
</dbReference>
<keyword evidence="1" id="KW-0378">Hydrolase</keyword>
<dbReference type="STRING" id="1437605.AB656_01735"/>
<dbReference type="GO" id="GO:0004331">
    <property type="term" value="F:fructose-2,6-bisphosphate 2-phosphatase activity"/>
    <property type="evidence" value="ECO:0007669"/>
    <property type="project" value="TreeGrafter"/>
</dbReference>
<feature type="binding site" evidence="3">
    <location>
        <position position="88"/>
    </location>
    <ligand>
        <name>substrate</name>
    </ligand>
</feature>
<dbReference type="Pfam" id="PF00300">
    <property type="entry name" value="His_Phos_1"/>
    <property type="match status" value="1"/>
</dbReference>
<dbReference type="SUPFAM" id="SSF53254">
    <property type="entry name" value="Phosphoglycerate mutase-like"/>
    <property type="match status" value="1"/>
</dbReference>
<dbReference type="eggNOG" id="COG0406">
    <property type="taxonomic scope" value="Bacteria"/>
</dbReference>
<evidence type="ECO:0000313" key="5">
    <source>
        <dbReference type="Proteomes" id="UP000029015"/>
    </source>
</evidence>
<dbReference type="GO" id="GO:0043456">
    <property type="term" value="P:regulation of pentose-phosphate shunt"/>
    <property type="evidence" value="ECO:0007669"/>
    <property type="project" value="TreeGrafter"/>
</dbReference>
<dbReference type="EMBL" id="JGYK01000001">
    <property type="protein sequence ID" value="KFI39924.1"/>
    <property type="molecule type" value="Genomic_DNA"/>
</dbReference>
<feature type="active site" description="Proton donor/acceptor" evidence="2">
    <location>
        <position position="117"/>
    </location>
</feature>
<dbReference type="GO" id="GO:0005829">
    <property type="term" value="C:cytosol"/>
    <property type="evidence" value="ECO:0007669"/>
    <property type="project" value="TreeGrafter"/>
</dbReference>
<sequence length="252" mass="28092">MLGAGLGERRLAGRGWLRAGSGPGAIMGDMVLHIYAVRHGQTYFNRYNRLQGWSNSPLTPSGLSDAERAGHKLEDVAFQAAYSSDTTRAQVTAQRIIDLNQASEPKPALRCAMNFREQFYGYFEGQDMGMAWWAAGAPHGAKSYQEIVERYGLGATRDFLKEADPFHDAESDQEYWQRVEAGFRLLGRDETLADGDKVLLVWHGNSLLSLMHRFAPEGYDLSERPANGSVTVFDYDPEAPFDQAVEVSSYNQ</sequence>
<evidence type="ECO:0000313" key="4">
    <source>
        <dbReference type="EMBL" id="KFI39924.1"/>
    </source>
</evidence>
<name>A0A086Z074_9BIFI</name>